<accession>A0A3P7ZXX7</accession>
<feature type="compositionally biased region" description="Acidic residues" evidence="1">
    <location>
        <begin position="47"/>
        <end position="58"/>
    </location>
</feature>
<proteinExistence type="predicted"/>
<reference evidence="2 3" key="1">
    <citation type="submission" date="2018-11" db="EMBL/GenBank/DDBJ databases">
        <authorList>
            <consortium name="Pathogen Informatics"/>
        </authorList>
    </citation>
    <scope>NUCLEOTIDE SEQUENCE [LARGE SCALE GENOMIC DNA]</scope>
</reference>
<dbReference type="EMBL" id="UZAH01029482">
    <property type="protein sequence ID" value="VDP06317.1"/>
    <property type="molecule type" value="Genomic_DNA"/>
</dbReference>
<name>A0A183G4S9_HELPZ</name>
<gene>
    <name evidence="2" type="ORF">HPBE_LOCUS16554</name>
</gene>
<keyword evidence="3" id="KW-1185">Reference proteome</keyword>
<organism evidence="3 4">
    <name type="scientific">Heligmosomoides polygyrus</name>
    <name type="common">Parasitic roundworm</name>
    <dbReference type="NCBI Taxonomy" id="6339"/>
    <lineage>
        <taxon>Eukaryota</taxon>
        <taxon>Metazoa</taxon>
        <taxon>Ecdysozoa</taxon>
        <taxon>Nematoda</taxon>
        <taxon>Chromadorea</taxon>
        <taxon>Rhabditida</taxon>
        <taxon>Rhabditina</taxon>
        <taxon>Rhabditomorpha</taxon>
        <taxon>Strongyloidea</taxon>
        <taxon>Heligmosomidae</taxon>
        <taxon>Heligmosomoides</taxon>
    </lineage>
</organism>
<dbReference type="AlphaFoldDB" id="A0A183G4S9"/>
<dbReference type="WBParaSite" id="HPBE_0001655301-mRNA-1">
    <property type="protein sequence ID" value="HPBE_0001655301-mRNA-1"/>
    <property type="gene ID" value="HPBE_0001655301"/>
</dbReference>
<evidence type="ECO:0000313" key="4">
    <source>
        <dbReference type="WBParaSite" id="HPBE_0001655301-mRNA-1"/>
    </source>
</evidence>
<evidence type="ECO:0000313" key="3">
    <source>
        <dbReference type="Proteomes" id="UP000050761"/>
    </source>
</evidence>
<accession>A0A183G4S9</accession>
<evidence type="ECO:0000256" key="1">
    <source>
        <dbReference type="SAM" id="MobiDB-lite"/>
    </source>
</evidence>
<dbReference type="Proteomes" id="UP000050761">
    <property type="component" value="Unassembled WGS sequence"/>
</dbReference>
<sequence>MSACHLEIRDKESSREEIKLAQRMASIFKDFEARQVEVDEVEQREVVEEEEEDWDPQDELMPWRGKQAVGI</sequence>
<evidence type="ECO:0000313" key="2">
    <source>
        <dbReference type="EMBL" id="VDP06317.1"/>
    </source>
</evidence>
<reference evidence="4" key="2">
    <citation type="submission" date="2019-09" db="UniProtKB">
        <authorList>
            <consortium name="WormBaseParasite"/>
        </authorList>
    </citation>
    <scope>IDENTIFICATION</scope>
</reference>
<protein>
    <submittedName>
        <fullName evidence="4">Ovule protein</fullName>
    </submittedName>
</protein>
<feature type="region of interest" description="Disordered" evidence="1">
    <location>
        <begin position="42"/>
        <end position="71"/>
    </location>
</feature>